<keyword evidence="1" id="KW-1185">Reference proteome</keyword>
<dbReference type="RefSeq" id="XP_018013944.1">
    <property type="nucleotide sequence ID" value="XM_018158455.2"/>
</dbReference>
<reference evidence="2" key="1">
    <citation type="submission" date="2025-08" db="UniProtKB">
        <authorList>
            <consortium name="RefSeq"/>
        </authorList>
    </citation>
    <scope>IDENTIFICATION</scope>
    <source>
        <tissue evidence="2">Whole organism</tissue>
    </source>
</reference>
<name>A0A8B7NJX1_HYAAZ</name>
<proteinExistence type="predicted"/>
<dbReference type="KEGG" id="hazt:108670965"/>
<dbReference type="AlphaFoldDB" id="A0A8B7NJX1"/>
<dbReference type="GeneID" id="108670965"/>
<evidence type="ECO:0000313" key="2">
    <source>
        <dbReference type="RefSeq" id="XP_018013944.1"/>
    </source>
</evidence>
<accession>A0A8B7NJX1</accession>
<gene>
    <name evidence="2" type="primary">LOC108670965</name>
</gene>
<sequence>MGGPAAMSTGGMGPVLPRLGPSCPAQGYPPLWLPSTAAGELASKSSNGHSQLRLGWIPAVRPLGSWAANPAMDIPSYGWAGSQQYGSFGTKHLTVTIPAFTIQKLWRPPSLPSPYRSYGGHHRCLHHPEVMDHQRCPHHPEVMAATNCSSKMLHKMWNIPQKKMSHKMNNSRCCS</sequence>
<organism evidence="1 2">
    <name type="scientific">Hyalella azteca</name>
    <name type="common">Amphipod</name>
    <dbReference type="NCBI Taxonomy" id="294128"/>
    <lineage>
        <taxon>Eukaryota</taxon>
        <taxon>Metazoa</taxon>
        <taxon>Ecdysozoa</taxon>
        <taxon>Arthropoda</taxon>
        <taxon>Crustacea</taxon>
        <taxon>Multicrustacea</taxon>
        <taxon>Malacostraca</taxon>
        <taxon>Eumalacostraca</taxon>
        <taxon>Peracarida</taxon>
        <taxon>Amphipoda</taxon>
        <taxon>Senticaudata</taxon>
        <taxon>Talitrida</taxon>
        <taxon>Talitroidea</taxon>
        <taxon>Hyalellidae</taxon>
        <taxon>Hyalella</taxon>
    </lineage>
</organism>
<protein>
    <submittedName>
        <fullName evidence="2">Uncharacterized protein LOC108670965 isoform X1</fullName>
    </submittedName>
</protein>
<evidence type="ECO:0000313" key="1">
    <source>
        <dbReference type="Proteomes" id="UP000694843"/>
    </source>
</evidence>
<dbReference type="Proteomes" id="UP000694843">
    <property type="component" value="Unplaced"/>
</dbReference>